<keyword evidence="1" id="KW-0472">Membrane</keyword>
<feature type="transmembrane region" description="Helical" evidence="1">
    <location>
        <begin position="202"/>
        <end position="222"/>
    </location>
</feature>
<proteinExistence type="predicted"/>
<feature type="transmembrane region" description="Helical" evidence="1">
    <location>
        <begin position="134"/>
        <end position="157"/>
    </location>
</feature>
<dbReference type="AlphaFoldDB" id="A0A7S4PVP2"/>
<keyword evidence="1" id="KW-0812">Transmembrane</keyword>
<feature type="transmembrane region" description="Helical" evidence="1">
    <location>
        <begin position="353"/>
        <end position="375"/>
    </location>
</feature>
<evidence type="ECO:0000256" key="1">
    <source>
        <dbReference type="SAM" id="Phobius"/>
    </source>
</evidence>
<feature type="transmembrane region" description="Helical" evidence="1">
    <location>
        <begin position="169"/>
        <end position="190"/>
    </location>
</feature>
<organism evidence="2">
    <name type="scientific">Alexandrium monilatum</name>
    <dbReference type="NCBI Taxonomy" id="311494"/>
    <lineage>
        <taxon>Eukaryota</taxon>
        <taxon>Sar</taxon>
        <taxon>Alveolata</taxon>
        <taxon>Dinophyceae</taxon>
        <taxon>Gonyaulacales</taxon>
        <taxon>Pyrocystaceae</taxon>
        <taxon>Alexandrium</taxon>
    </lineage>
</organism>
<reference evidence="2" key="1">
    <citation type="submission" date="2021-01" db="EMBL/GenBank/DDBJ databases">
        <authorList>
            <person name="Corre E."/>
            <person name="Pelletier E."/>
            <person name="Niang G."/>
            <person name="Scheremetjew M."/>
            <person name="Finn R."/>
            <person name="Kale V."/>
            <person name="Holt S."/>
            <person name="Cochrane G."/>
            <person name="Meng A."/>
            <person name="Brown T."/>
            <person name="Cohen L."/>
        </authorList>
    </citation>
    <scope>NUCLEOTIDE SEQUENCE</scope>
    <source>
        <strain evidence="2">CCMP3105</strain>
    </source>
</reference>
<evidence type="ECO:0000313" key="2">
    <source>
        <dbReference type="EMBL" id="CAE4564277.1"/>
    </source>
</evidence>
<accession>A0A7S4PVP2</accession>
<name>A0A7S4PVP2_9DINO</name>
<protein>
    <submittedName>
        <fullName evidence="2">Uncharacterized protein</fullName>
    </submittedName>
</protein>
<sequence length="388" mass="40763">MVVPCPLAVGHHAPHAVGSGLRLEGFRSGTPRLGVSRSRPGATIHPRRGCPGAFIAAAAAGGAVLAGGCRHGRRRAPTRTSARVVPAPVVALMVPSVTLPDPSRLPIPKRNLIYDDGPRKELTAALGLRDVPCLLFLVWGIHFAVMNILGALGLIAAGGDYDTVLSTGVWLASFSGVGGLVQAMADGTLADERPGMAKEPTIVAFYSLWNLAVVWLCARLGAGYGGLPGDIATGHFLDPVMSFVCSTAFFYGAAGPTATLAEHGEASSNVLTDVEAARLKGLTEGALPGALYLVDAAAFANGGGQWWARVNEMWPAQRPCEQTTLLCGALACEVCMLLHRLGREGVLRFRGEAIPAGIGACVLLTVLPTLAQLYWHRNDISLWEFYFV</sequence>
<keyword evidence="1" id="KW-1133">Transmembrane helix</keyword>
<dbReference type="EMBL" id="HBNR01005891">
    <property type="protein sequence ID" value="CAE4564277.1"/>
    <property type="molecule type" value="Transcribed_RNA"/>
</dbReference>
<gene>
    <name evidence="2" type="ORF">AMON00008_LOCUS3896</name>
</gene>